<protein>
    <submittedName>
        <fullName evidence="9">MFS transporter</fullName>
    </submittedName>
</protein>
<dbReference type="InterPro" id="IPR036259">
    <property type="entry name" value="MFS_trans_sf"/>
</dbReference>
<evidence type="ECO:0000256" key="5">
    <source>
        <dbReference type="ARBA" id="ARBA00022989"/>
    </source>
</evidence>
<feature type="transmembrane region" description="Helical" evidence="7">
    <location>
        <begin position="179"/>
        <end position="197"/>
    </location>
</feature>
<dbReference type="EMBL" id="JACXIY010000021">
    <property type="protein sequence ID" value="MBD2870548.1"/>
    <property type="molecule type" value="Genomic_DNA"/>
</dbReference>
<evidence type="ECO:0000256" key="4">
    <source>
        <dbReference type="ARBA" id="ARBA00022692"/>
    </source>
</evidence>
<dbReference type="InterPro" id="IPR020846">
    <property type="entry name" value="MFS_dom"/>
</dbReference>
<comment type="caution">
    <text evidence="9">The sequence shown here is derived from an EMBL/GenBank/DDBJ whole genome shotgun (WGS) entry which is preliminary data.</text>
</comment>
<feature type="transmembrane region" description="Helical" evidence="7">
    <location>
        <begin position="323"/>
        <end position="342"/>
    </location>
</feature>
<dbReference type="SUPFAM" id="SSF103473">
    <property type="entry name" value="MFS general substrate transporter"/>
    <property type="match status" value="2"/>
</dbReference>
<dbReference type="Pfam" id="PF07690">
    <property type="entry name" value="MFS_1"/>
    <property type="match status" value="1"/>
</dbReference>
<evidence type="ECO:0000259" key="8">
    <source>
        <dbReference type="PROSITE" id="PS50850"/>
    </source>
</evidence>
<dbReference type="Proteomes" id="UP000632125">
    <property type="component" value="Unassembled WGS sequence"/>
</dbReference>
<accession>A0A927CPR1</accession>
<dbReference type="InterPro" id="IPR011701">
    <property type="entry name" value="MFS"/>
</dbReference>
<evidence type="ECO:0000313" key="10">
    <source>
        <dbReference type="Proteomes" id="UP000632125"/>
    </source>
</evidence>
<evidence type="ECO:0000256" key="2">
    <source>
        <dbReference type="ARBA" id="ARBA00022448"/>
    </source>
</evidence>
<keyword evidence="3" id="KW-1003">Cell membrane</keyword>
<keyword evidence="10" id="KW-1185">Reference proteome</keyword>
<evidence type="ECO:0000256" key="6">
    <source>
        <dbReference type="ARBA" id="ARBA00023136"/>
    </source>
</evidence>
<dbReference type="Gene3D" id="1.20.1250.20">
    <property type="entry name" value="MFS general substrate transporter like domains"/>
    <property type="match status" value="2"/>
</dbReference>
<name>A0A927CPR1_9BACL</name>
<feature type="transmembrane region" description="Helical" evidence="7">
    <location>
        <begin position="90"/>
        <end position="109"/>
    </location>
</feature>
<evidence type="ECO:0000256" key="1">
    <source>
        <dbReference type="ARBA" id="ARBA00004651"/>
    </source>
</evidence>
<dbReference type="InterPro" id="IPR001958">
    <property type="entry name" value="Tet-R_TetA/multi-R_MdtG-like"/>
</dbReference>
<proteinExistence type="predicted"/>
<gene>
    <name evidence="9" type="ORF">IDH41_18360</name>
</gene>
<feature type="transmembrane region" description="Helical" evidence="7">
    <location>
        <begin position="57"/>
        <end position="78"/>
    </location>
</feature>
<feature type="transmembrane region" description="Helical" evidence="7">
    <location>
        <begin position="261"/>
        <end position="284"/>
    </location>
</feature>
<feature type="transmembrane region" description="Helical" evidence="7">
    <location>
        <begin position="379"/>
        <end position="399"/>
    </location>
</feature>
<feature type="domain" description="Major facilitator superfamily (MFS) profile" evidence="8">
    <location>
        <begin position="19"/>
        <end position="408"/>
    </location>
</feature>
<reference evidence="9" key="1">
    <citation type="submission" date="2020-09" db="EMBL/GenBank/DDBJ databases">
        <title>A novel bacterium of genus Paenibacillus, isolated from South China Sea.</title>
        <authorList>
            <person name="Huang H."/>
            <person name="Mo K."/>
            <person name="Hu Y."/>
        </authorList>
    </citation>
    <scope>NUCLEOTIDE SEQUENCE</scope>
    <source>
        <strain evidence="9">IB182493</strain>
    </source>
</reference>
<dbReference type="AlphaFoldDB" id="A0A927CPR1"/>
<sequence>MTKAGGDAATDETRNWRLNLALLWAGNFLVTGSATMVIPFLPLYLEELGVPDGGGSGLWAGAIFAAHYVSLFVCQPIWGRLADRYGRKPMLLRASFGMAVVMAMMGFAATPLQLLLLRLLNGAFAGFSPSATAIVSTNTPPERIGMAMGTLHSGNIAGTVTGPLIGGLLAEWIGLRGVFSVTGAVMLLAAVGTALWVKDYRKPGAGGETDASSVLGGLRVLCRTKEIPALLAVSMMIQFALTGSLPFIPLFVKELHGDGELLALFVGLVSSVTGVSNMLFAPLLGRLSDRTDPRRVLLCSMGGACLVAVLHLAATAYWQLLALRFLLGLCIGGLIPTVRTLLKQYVPKGMETRAYSFDTSAVSLGSVLGPLLSGASFGWIGLRGVFLLTACLMLLNACWTWKRLGWPRSSPIGARGAAEQANKPI</sequence>
<dbReference type="GO" id="GO:0022857">
    <property type="term" value="F:transmembrane transporter activity"/>
    <property type="evidence" value="ECO:0007669"/>
    <property type="project" value="InterPro"/>
</dbReference>
<dbReference type="PROSITE" id="PS50850">
    <property type="entry name" value="MFS"/>
    <property type="match status" value="1"/>
</dbReference>
<organism evidence="9 10">
    <name type="scientific">Paenibacillus arenilitoris</name>
    <dbReference type="NCBI Taxonomy" id="2772299"/>
    <lineage>
        <taxon>Bacteria</taxon>
        <taxon>Bacillati</taxon>
        <taxon>Bacillota</taxon>
        <taxon>Bacilli</taxon>
        <taxon>Bacillales</taxon>
        <taxon>Paenibacillaceae</taxon>
        <taxon>Paenibacillus</taxon>
    </lineage>
</organism>
<keyword evidence="2" id="KW-0813">Transport</keyword>
<keyword evidence="6 7" id="KW-0472">Membrane</keyword>
<dbReference type="RefSeq" id="WP_190863568.1">
    <property type="nucleotide sequence ID" value="NZ_JACXIY010000021.1"/>
</dbReference>
<dbReference type="GO" id="GO:0005886">
    <property type="term" value="C:plasma membrane"/>
    <property type="evidence" value="ECO:0007669"/>
    <property type="project" value="UniProtKB-SubCell"/>
</dbReference>
<evidence type="ECO:0000256" key="7">
    <source>
        <dbReference type="SAM" id="Phobius"/>
    </source>
</evidence>
<keyword evidence="5 7" id="KW-1133">Transmembrane helix</keyword>
<feature type="transmembrane region" description="Helical" evidence="7">
    <location>
        <begin position="354"/>
        <end position="373"/>
    </location>
</feature>
<evidence type="ECO:0000313" key="9">
    <source>
        <dbReference type="EMBL" id="MBD2870548.1"/>
    </source>
</evidence>
<dbReference type="PANTHER" id="PTHR43414">
    <property type="entry name" value="MULTIDRUG RESISTANCE PROTEIN MDTG"/>
    <property type="match status" value="1"/>
</dbReference>
<feature type="transmembrane region" description="Helical" evidence="7">
    <location>
        <begin position="21"/>
        <end position="45"/>
    </location>
</feature>
<keyword evidence="4 7" id="KW-0812">Transmembrane</keyword>
<feature type="transmembrane region" description="Helical" evidence="7">
    <location>
        <begin position="229"/>
        <end position="249"/>
    </location>
</feature>
<dbReference type="PANTHER" id="PTHR43414:SF6">
    <property type="entry name" value="MULTIDRUG RESISTANCE PROTEIN MDTG"/>
    <property type="match status" value="1"/>
</dbReference>
<evidence type="ECO:0000256" key="3">
    <source>
        <dbReference type="ARBA" id="ARBA00022475"/>
    </source>
</evidence>
<comment type="subcellular location">
    <subcellularLocation>
        <location evidence="1">Cell membrane</location>
        <topology evidence="1">Multi-pass membrane protein</topology>
    </subcellularLocation>
</comment>
<dbReference type="PRINTS" id="PR01035">
    <property type="entry name" value="TCRTETA"/>
</dbReference>
<feature type="transmembrane region" description="Helical" evidence="7">
    <location>
        <begin position="296"/>
        <end position="317"/>
    </location>
</feature>